<name>A0A2K2D3I6_BRADI</name>
<feature type="domain" description="Glycosyl transferase CAP10" evidence="1">
    <location>
        <begin position="4"/>
        <end position="62"/>
    </location>
</feature>
<proteinExistence type="predicted"/>
<reference evidence="2 3" key="1">
    <citation type="journal article" date="2010" name="Nature">
        <title>Genome sequencing and analysis of the model grass Brachypodium distachyon.</title>
        <authorList>
            <consortium name="International Brachypodium Initiative"/>
        </authorList>
    </citation>
    <scope>NUCLEOTIDE SEQUENCE [LARGE SCALE GENOMIC DNA]</scope>
    <source>
        <strain evidence="2 3">Bd21</strain>
    </source>
</reference>
<dbReference type="EnsemblPlants" id="PNT68842">
    <property type="protein sequence ID" value="PNT68842"/>
    <property type="gene ID" value="BRADI_3g46033v3"/>
</dbReference>
<sequence length="110" mass="12824">MHGFTGRYKIYIEGSAWSISDKYILACDSMTLVIYYDFFSRVLMPTKHYWPVRDDSKCSSINCCSSLDGVVKDGSWLPSCEFSTEVYLRVFFLLSVNTWYFWSSNEVFSP</sequence>
<reference evidence="3" key="3">
    <citation type="submission" date="2018-08" db="UniProtKB">
        <authorList>
            <consortium name="EnsemblPlants"/>
        </authorList>
    </citation>
    <scope>IDENTIFICATION</scope>
    <source>
        <strain evidence="3">cv. Bd21</strain>
    </source>
</reference>
<evidence type="ECO:0000259" key="1">
    <source>
        <dbReference type="Pfam" id="PF05686"/>
    </source>
</evidence>
<dbReference type="PANTHER" id="PTHR12203">
    <property type="entry name" value="KDEL LYS-ASP-GLU-LEU CONTAINING - RELATED"/>
    <property type="match status" value="1"/>
</dbReference>
<organism evidence="2">
    <name type="scientific">Brachypodium distachyon</name>
    <name type="common">Purple false brome</name>
    <name type="synonym">Trachynia distachya</name>
    <dbReference type="NCBI Taxonomy" id="15368"/>
    <lineage>
        <taxon>Eukaryota</taxon>
        <taxon>Viridiplantae</taxon>
        <taxon>Streptophyta</taxon>
        <taxon>Embryophyta</taxon>
        <taxon>Tracheophyta</taxon>
        <taxon>Spermatophyta</taxon>
        <taxon>Magnoliopsida</taxon>
        <taxon>Liliopsida</taxon>
        <taxon>Poales</taxon>
        <taxon>Poaceae</taxon>
        <taxon>BOP clade</taxon>
        <taxon>Pooideae</taxon>
        <taxon>Stipodae</taxon>
        <taxon>Brachypodieae</taxon>
        <taxon>Brachypodium</taxon>
    </lineage>
</organism>
<reference evidence="2" key="2">
    <citation type="submission" date="2017-06" db="EMBL/GenBank/DDBJ databases">
        <title>WGS assembly of Brachypodium distachyon.</title>
        <authorList>
            <consortium name="The International Brachypodium Initiative"/>
            <person name="Lucas S."/>
            <person name="Harmon-Smith M."/>
            <person name="Lail K."/>
            <person name="Tice H."/>
            <person name="Grimwood J."/>
            <person name="Bruce D."/>
            <person name="Barry K."/>
            <person name="Shu S."/>
            <person name="Lindquist E."/>
            <person name="Wang M."/>
            <person name="Pitluck S."/>
            <person name="Vogel J.P."/>
            <person name="Garvin D.F."/>
            <person name="Mockler T.C."/>
            <person name="Schmutz J."/>
            <person name="Rokhsar D."/>
            <person name="Bevan M.W."/>
        </authorList>
    </citation>
    <scope>NUCLEOTIDE SEQUENCE</scope>
    <source>
        <strain evidence="2">Bd21</strain>
    </source>
</reference>
<dbReference type="OrthoDB" id="202415at2759"/>
<dbReference type="InterPro" id="IPR006598">
    <property type="entry name" value="CAP10"/>
</dbReference>
<dbReference type="InterPro" id="IPR051091">
    <property type="entry name" value="O-Glucosyltr/Glycosyltrsf_90"/>
</dbReference>
<protein>
    <recommendedName>
        <fullName evidence="1">Glycosyl transferase CAP10 domain-containing protein</fullName>
    </recommendedName>
</protein>
<gene>
    <name evidence="2" type="ORF">BRADI_3g46033v3</name>
</gene>
<keyword evidence="4" id="KW-1185">Reference proteome</keyword>
<evidence type="ECO:0000313" key="4">
    <source>
        <dbReference type="Proteomes" id="UP000008810"/>
    </source>
</evidence>
<dbReference type="Pfam" id="PF05686">
    <property type="entry name" value="Glyco_transf_90"/>
    <property type="match status" value="1"/>
</dbReference>
<dbReference type="EMBL" id="CM000882">
    <property type="protein sequence ID" value="PNT68842.1"/>
    <property type="molecule type" value="Genomic_DNA"/>
</dbReference>
<evidence type="ECO:0000313" key="2">
    <source>
        <dbReference type="EMBL" id="PNT68842.1"/>
    </source>
</evidence>
<evidence type="ECO:0000313" key="3">
    <source>
        <dbReference type="EnsemblPlants" id="PNT68842"/>
    </source>
</evidence>
<dbReference type="Gramene" id="PNT68842">
    <property type="protein sequence ID" value="PNT68842"/>
    <property type="gene ID" value="BRADI_3g46033v3"/>
</dbReference>
<dbReference type="STRING" id="15368.A0A2K2D3I6"/>
<dbReference type="InParanoid" id="A0A2K2D3I6"/>
<dbReference type="Proteomes" id="UP000008810">
    <property type="component" value="Chromosome 3"/>
</dbReference>
<dbReference type="AlphaFoldDB" id="A0A2K2D3I6"/>
<dbReference type="PANTHER" id="PTHR12203:SF106">
    <property type="entry name" value="OS02G0642700 PROTEIN"/>
    <property type="match status" value="1"/>
</dbReference>
<accession>A0A2K2D3I6</accession>